<keyword evidence="3 7" id="KW-0812">Transmembrane</keyword>
<comment type="subcellular location">
    <subcellularLocation>
        <location evidence="1">Membrane</location>
    </subcellularLocation>
</comment>
<evidence type="ECO:0000256" key="6">
    <source>
        <dbReference type="SAM" id="MobiDB-lite"/>
    </source>
</evidence>
<evidence type="ECO:0000313" key="9">
    <source>
        <dbReference type="Proteomes" id="UP001345827"/>
    </source>
</evidence>
<dbReference type="AlphaFoldDB" id="A0AAV9PYD6"/>
<gene>
    <name evidence="8" type="ORF">LTR25_009681</name>
</gene>
<comment type="caution">
    <text evidence="8">The sequence shown here is derived from an EMBL/GenBank/DDBJ whole genome shotgun (WGS) entry which is preliminary data.</text>
</comment>
<feature type="compositionally biased region" description="Basic and acidic residues" evidence="6">
    <location>
        <begin position="101"/>
        <end position="110"/>
    </location>
</feature>
<evidence type="ECO:0000256" key="2">
    <source>
        <dbReference type="ARBA" id="ARBA00009530"/>
    </source>
</evidence>
<dbReference type="EMBL" id="JAXLQG010000022">
    <property type="protein sequence ID" value="KAK5529435.1"/>
    <property type="molecule type" value="Genomic_DNA"/>
</dbReference>
<evidence type="ECO:0000256" key="5">
    <source>
        <dbReference type="ARBA" id="ARBA00023136"/>
    </source>
</evidence>
<sequence length="196" mass="22600">MLLTGANEDFIFNCVMFLLAVIPSHIHGFYVSLTYFNRKRKVRRGVYPGPPKHLIWSERVNNGGASWKEVERLKRMKEDGRLSRRVSRRVTGQSDRSSSQRRVEDWDNGSKEYTVSPQLSRMDTGRSGRSNGQRQQRRRKVADCCIITEAREALIVQFVSGFYTRRSGPSMSSVAKYITTIVRLQVGNEIYLNKYG</sequence>
<accession>A0AAV9PYD6</accession>
<feature type="transmembrane region" description="Helical" evidence="7">
    <location>
        <begin position="15"/>
        <end position="36"/>
    </location>
</feature>
<feature type="compositionally biased region" description="Low complexity" evidence="6">
    <location>
        <begin position="125"/>
        <end position="134"/>
    </location>
</feature>
<dbReference type="Proteomes" id="UP001345827">
    <property type="component" value="Unassembled WGS sequence"/>
</dbReference>
<evidence type="ECO:0000256" key="1">
    <source>
        <dbReference type="ARBA" id="ARBA00004370"/>
    </source>
</evidence>
<evidence type="ECO:0000256" key="3">
    <source>
        <dbReference type="ARBA" id="ARBA00022692"/>
    </source>
</evidence>
<proteinExistence type="inferred from homology"/>
<comment type="similarity">
    <text evidence="2">Belongs to the UPF0057 (PMP3) family.</text>
</comment>
<feature type="region of interest" description="Disordered" evidence="6">
    <location>
        <begin position="81"/>
        <end position="140"/>
    </location>
</feature>
<evidence type="ECO:0000256" key="4">
    <source>
        <dbReference type="ARBA" id="ARBA00022989"/>
    </source>
</evidence>
<evidence type="ECO:0000313" key="8">
    <source>
        <dbReference type="EMBL" id="KAK5529435.1"/>
    </source>
</evidence>
<keyword evidence="9" id="KW-1185">Reference proteome</keyword>
<protein>
    <submittedName>
        <fullName evidence="8">Uncharacterized protein</fullName>
    </submittedName>
</protein>
<evidence type="ECO:0000256" key="7">
    <source>
        <dbReference type="SAM" id="Phobius"/>
    </source>
</evidence>
<organism evidence="8 9">
    <name type="scientific">Vermiconidia calcicola</name>
    <dbReference type="NCBI Taxonomy" id="1690605"/>
    <lineage>
        <taxon>Eukaryota</taxon>
        <taxon>Fungi</taxon>
        <taxon>Dikarya</taxon>
        <taxon>Ascomycota</taxon>
        <taxon>Pezizomycotina</taxon>
        <taxon>Dothideomycetes</taxon>
        <taxon>Dothideomycetidae</taxon>
        <taxon>Mycosphaerellales</taxon>
        <taxon>Extremaceae</taxon>
        <taxon>Vermiconidia</taxon>
    </lineage>
</organism>
<feature type="compositionally biased region" description="Polar residues" evidence="6">
    <location>
        <begin position="111"/>
        <end position="121"/>
    </location>
</feature>
<name>A0AAV9PYD6_9PEZI</name>
<dbReference type="GO" id="GO:0016020">
    <property type="term" value="C:membrane"/>
    <property type="evidence" value="ECO:0007669"/>
    <property type="project" value="UniProtKB-SubCell"/>
</dbReference>
<dbReference type="InterPro" id="IPR000612">
    <property type="entry name" value="PMP3"/>
</dbReference>
<keyword evidence="5 7" id="KW-0472">Membrane</keyword>
<reference evidence="8 9" key="1">
    <citation type="submission" date="2023-06" db="EMBL/GenBank/DDBJ databases">
        <title>Black Yeasts Isolated from many extreme environments.</title>
        <authorList>
            <person name="Coleine C."/>
            <person name="Stajich J.E."/>
            <person name="Selbmann L."/>
        </authorList>
    </citation>
    <scope>NUCLEOTIDE SEQUENCE [LARGE SCALE GENOMIC DNA]</scope>
    <source>
        <strain evidence="8 9">CCFEE 5887</strain>
    </source>
</reference>
<dbReference type="Pfam" id="PF01679">
    <property type="entry name" value="Pmp3"/>
    <property type="match status" value="1"/>
</dbReference>
<keyword evidence="4 7" id="KW-1133">Transmembrane helix</keyword>